<feature type="compositionally biased region" description="Basic and acidic residues" evidence="1">
    <location>
        <begin position="1"/>
        <end position="21"/>
    </location>
</feature>
<name>A0A1R3HFK0_9ROSI</name>
<gene>
    <name evidence="2" type="ORF">COLO4_29263</name>
</gene>
<accession>A0A1R3HFK0</accession>
<dbReference type="AlphaFoldDB" id="A0A1R3HFK0"/>
<proteinExistence type="predicted"/>
<comment type="caution">
    <text evidence="2">The sequence shown here is derived from an EMBL/GenBank/DDBJ whole genome shotgun (WGS) entry which is preliminary data.</text>
</comment>
<evidence type="ECO:0000313" key="3">
    <source>
        <dbReference type="Proteomes" id="UP000187203"/>
    </source>
</evidence>
<dbReference type="Proteomes" id="UP000187203">
    <property type="component" value="Unassembled WGS sequence"/>
</dbReference>
<sequence length="35" mass="4062">METMLEARKRAETETETEPRPTRPPKICLPPNPKL</sequence>
<organism evidence="2 3">
    <name type="scientific">Corchorus olitorius</name>
    <dbReference type="NCBI Taxonomy" id="93759"/>
    <lineage>
        <taxon>Eukaryota</taxon>
        <taxon>Viridiplantae</taxon>
        <taxon>Streptophyta</taxon>
        <taxon>Embryophyta</taxon>
        <taxon>Tracheophyta</taxon>
        <taxon>Spermatophyta</taxon>
        <taxon>Magnoliopsida</taxon>
        <taxon>eudicotyledons</taxon>
        <taxon>Gunneridae</taxon>
        <taxon>Pentapetalae</taxon>
        <taxon>rosids</taxon>
        <taxon>malvids</taxon>
        <taxon>Malvales</taxon>
        <taxon>Malvaceae</taxon>
        <taxon>Grewioideae</taxon>
        <taxon>Apeibeae</taxon>
        <taxon>Corchorus</taxon>
    </lineage>
</organism>
<protein>
    <submittedName>
        <fullName evidence="2">Uncharacterized protein</fullName>
    </submittedName>
</protein>
<reference evidence="3" key="1">
    <citation type="submission" date="2013-09" db="EMBL/GenBank/DDBJ databases">
        <title>Corchorus olitorius genome sequencing.</title>
        <authorList>
            <person name="Alam M."/>
            <person name="Haque M.S."/>
            <person name="Islam M.S."/>
            <person name="Emdad E.M."/>
            <person name="Islam M.M."/>
            <person name="Ahmed B."/>
            <person name="Halim A."/>
            <person name="Hossen Q.M.M."/>
            <person name="Hossain M.Z."/>
            <person name="Ahmed R."/>
            <person name="Khan M.M."/>
            <person name="Islam R."/>
            <person name="Rashid M.M."/>
            <person name="Khan S.A."/>
            <person name="Rahman M.S."/>
            <person name="Alam M."/>
            <person name="Yahiya A.S."/>
            <person name="Khan M.S."/>
            <person name="Azam M.S."/>
            <person name="Haque T."/>
            <person name="Lashkar M.Z.H."/>
            <person name="Akhand A.I."/>
            <person name="Morshed G."/>
            <person name="Roy S."/>
            <person name="Uddin K.S."/>
            <person name="Rabeya T."/>
            <person name="Hossain A.S."/>
            <person name="Chowdhury A."/>
            <person name="Snigdha A.R."/>
            <person name="Mortoza M.S."/>
            <person name="Matin S.A."/>
            <person name="Hoque S.M.E."/>
            <person name="Islam M.K."/>
            <person name="Roy D.K."/>
            <person name="Haider R."/>
            <person name="Moosa M.M."/>
            <person name="Elias S.M."/>
            <person name="Hasan A.M."/>
            <person name="Jahan S."/>
            <person name="Shafiuddin M."/>
            <person name="Mahmood N."/>
            <person name="Shommy N.S."/>
        </authorList>
    </citation>
    <scope>NUCLEOTIDE SEQUENCE [LARGE SCALE GENOMIC DNA]</scope>
    <source>
        <strain evidence="3">cv. O-4</strain>
    </source>
</reference>
<dbReference type="EMBL" id="AWUE01020280">
    <property type="protein sequence ID" value="OMO69110.1"/>
    <property type="molecule type" value="Genomic_DNA"/>
</dbReference>
<feature type="region of interest" description="Disordered" evidence="1">
    <location>
        <begin position="1"/>
        <end position="35"/>
    </location>
</feature>
<keyword evidence="3" id="KW-1185">Reference proteome</keyword>
<evidence type="ECO:0000313" key="2">
    <source>
        <dbReference type="EMBL" id="OMO69110.1"/>
    </source>
</evidence>
<feature type="compositionally biased region" description="Pro residues" evidence="1">
    <location>
        <begin position="22"/>
        <end position="35"/>
    </location>
</feature>
<evidence type="ECO:0000256" key="1">
    <source>
        <dbReference type="SAM" id="MobiDB-lite"/>
    </source>
</evidence>